<dbReference type="InParanoid" id="A0A059BWU3"/>
<name>A0A059BWU3_EUCGR</name>
<evidence type="ECO:0000256" key="2">
    <source>
        <dbReference type="ARBA" id="ARBA00022980"/>
    </source>
</evidence>
<dbReference type="AlphaFoldDB" id="A0A059BWU3"/>
<dbReference type="Gene3D" id="3.30.1140.32">
    <property type="entry name" value="Ribosomal protein S3, C-terminal domain"/>
    <property type="match status" value="1"/>
</dbReference>
<reference evidence="5" key="1">
    <citation type="submission" date="2013-07" db="EMBL/GenBank/DDBJ databases">
        <title>The genome of Eucalyptus grandis.</title>
        <authorList>
            <person name="Schmutz J."/>
            <person name="Hayes R."/>
            <person name="Myburg A."/>
            <person name="Tuskan G."/>
            <person name="Grattapaglia D."/>
            <person name="Rokhsar D.S."/>
        </authorList>
    </citation>
    <scope>NUCLEOTIDE SEQUENCE</scope>
    <source>
        <tissue evidence="5">Leaf extractions</tissue>
    </source>
</reference>
<gene>
    <name evidence="5" type="ORF">EUGRSUZ_F03422</name>
</gene>
<dbReference type="InterPro" id="IPR036419">
    <property type="entry name" value="Ribosomal_S3_C_sf"/>
</dbReference>
<evidence type="ECO:0000313" key="5">
    <source>
        <dbReference type="EMBL" id="KCW70125.1"/>
    </source>
</evidence>
<evidence type="ECO:0000259" key="4">
    <source>
        <dbReference type="Pfam" id="PF00189"/>
    </source>
</evidence>
<dbReference type="OMA" id="IHAKIDY"/>
<keyword evidence="3" id="KW-0687">Ribonucleoprotein</keyword>
<dbReference type="PANTHER" id="PTHR11760">
    <property type="entry name" value="30S/40S RIBOSOMAL PROTEIN S3"/>
    <property type="match status" value="1"/>
</dbReference>
<dbReference type="STRING" id="71139.A0A059BWU3"/>
<organism evidence="5">
    <name type="scientific">Eucalyptus grandis</name>
    <name type="common">Flooded gum</name>
    <dbReference type="NCBI Taxonomy" id="71139"/>
    <lineage>
        <taxon>Eukaryota</taxon>
        <taxon>Viridiplantae</taxon>
        <taxon>Streptophyta</taxon>
        <taxon>Embryophyta</taxon>
        <taxon>Tracheophyta</taxon>
        <taxon>Spermatophyta</taxon>
        <taxon>Magnoliopsida</taxon>
        <taxon>eudicotyledons</taxon>
        <taxon>Gunneridae</taxon>
        <taxon>Pentapetalae</taxon>
        <taxon>rosids</taxon>
        <taxon>malvids</taxon>
        <taxon>Myrtales</taxon>
        <taxon>Myrtaceae</taxon>
        <taxon>Myrtoideae</taxon>
        <taxon>Eucalypteae</taxon>
        <taxon>Eucalyptus</taxon>
    </lineage>
</organism>
<dbReference type="PANTHER" id="PTHR11760:SF19">
    <property type="entry name" value="SMALL RIBOSOMAL SUBUNIT PROTEIN US3C"/>
    <property type="match status" value="1"/>
</dbReference>
<evidence type="ECO:0000256" key="1">
    <source>
        <dbReference type="ARBA" id="ARBA00010761"/>
    </source>
</evidence>
<proteinExistence type="inferred from homology"/>
<dbReference type="GO" id="GO:0022627">
    <property type="term" value="C:cytosolic small ribosomal subunit"/>
    <property type="evidence" value="ECO:0000318"/>
    <property type="project" value="GO_Central"/>
</dbReference>
<dbReference type="SUPFAM" id="SSF54821">
    <property type="entry name" value="Ribosomal protein S3 C-terminal domain"/>
    <property type="match status" value="1"/>
</dbReference>
<dbReference type="EMBL" id="KK198758">
    <property type="protein sequence ID" value="KCW70125.1"/>
    <property type="molecule type" value="Genomic_DNA"/>
</dbReference>
<sequence>MYKKNFILLTKNSTLLITRITNPYGHPNILVEFIILLKNRVSFRKTMKNAIELTEQAHTKGIQVEIASRIDEKEIERVEWIKEGRVPLKTIQAKFDYCFYGV</sequence>
<comment type="similarity">
    <text evidence="1">Belongs to the universal ribosomal protein uS3 family.</text>
</comment>
<protein>
    <recommendedName>
        <fullName evidence="4">Small ribosomal subunit protein uS3 C-terminal domain-containing protein</fullName>
    </recommendedName>
</protein>
<feature type="domain" description="Small ribosomal subunit protein uS3 C-terminal" evidence="4">
    <location>
        <begin position="37"/>
        <end position="100"/>
    </location>
</feature>
<dbReference type="GO" id="GO:0003735">
    <property type="term" value="F:structural constituent of ribosome"/>
    <property type="evidence" value="ECO:0000318"/>
    <property type="project" value="GO_Central"/>
</dbReference>
<dbReference type="Gramene" id="KCW70125">
    <property type="protein sequence ID" value="KCW70125"/>
    <property type="gene ID" value="EUGRSUZ_F03422"/>
</dbReference>
<dbReference type="InterPro" id="IPR001351">
    <property type="entry name" value="Ribosomal_uS3_C"/>
</dbReference>
<evidence type="ECO:0000256" key="3">
    <source>
        <dbReference type="ARBA" id="ARBA00023274"/>
    </source>
</evidence>
<dbReference type="InterPro" id="IPR057258">
    <property type="entry name" value="Ribosomal_uS3"/>
</dbReference>
<keyword evidence="2" id="KW-0689">Ribosomal protein</keyword>
<dbReference type="Pfam" id="PF00189">
    <property type="entry name" value="Ribosomal_S3_C"/>
    <property type="match status" value="1"/>
</dbReference>
<dbReference type="GO" id="GO:0006412">
    <property type="term" value="P:translation"/>
    <property type="evidence" value="ECO:0007669"/>
    <property type="project" value="InterPro"/>
</dbReference>
<accession>A0A059BWU3</accession>